<reference evidence="11 12" key="1">
    <citation type="submission" date="2014-10" db="EMBL/GenBank/DDBJ databases">
        <title>Draft genome of the hookworm Ancylostoma caninum.</title>
        <authorList>
            <person name="Mitreva M."/>
        </authorList>
    </citation>
    <scope>NUCLEOTIDE SEQUENCE [LARGE SCALE GENOMIC DNA]</scope>
    <source>
        <strain evidence="11 12">Baltimore</strain>
    </source>
</reference>
<evidence type="ECO:0000256" key="4">
    <source>
        <dbReference type="ARBA" id="ARBA00022679"/>
    </source>
</evidence>
<evidence type="ECO:0000256" key="5">
    <source>
        <dbReference type="ARBA" id="ARBA00022692"/>
    </source>
</evidence>
<dbReference type="PANTHER" id="PTHR11214">
    <property type="entry name" value="BETA-1,3-N-ACETYLGLUCOSAMINYLTRANSFERASE"/>
    <property type="match status" value="1"/>
</dbReference>
<evidence type="ECO:0000256" key="8">
    <source>
        <dbReference type="ARBA" id="ARBA00023034"/>
    </source>
</evidence>
<comment type="caution">
    <text evidence="11">The sequence shown here is derived from an EMBL/GenBank/DDBJ whole genome shotgun (WGS) entry which is preliminary data.</text>
</comment>
<dbReference type="Proteomes" id="UP000252519">
    <property type="component" value="Unassembled WGS sequence"/>
</dbReference>
<dbReference type="GO" id="GO:0016758">
    <property type="term" value="F:hexosyltransferase activity"/>
    <property type="evidence" value="ECO:0007669"/>
    <property type="project" value="InterPro"/>
</dbReference>
<comment type="similarity">
    <text evidence="2 10">Belongs to the glycosyltransferase 31 family.</text>
</comment>
<keyword evidence="8 10" id="KW-0333">Golgi apparatus</keyword>
<sequence>MRAEDHTGRRRWRVTYGNPHLRENFKYNLIFSIGVPNRTRDQDLITEESEFYGDILQADHIDAYRNITLKQLAELRYFASSCESIFAVVKLDDDVAWSVNRTAEFISKKVQPNELYCSRRDSHTPMLEEGMKWSVIFSFFSFWLAGVQDFSSLADADRSITKEEWGRGRFPVHCLGMIYIVSLSAIRRMLATVHLQKFFWIDDVFITGVLTEASNVTIRNIVDIIGEGVRYPEELYFREAFFAIRKEDSPYWFFVANHEALVP</sequence>
<dbReference type="STRING" id="29170.A0A368H1E4"/>
<evidence type="ECO:0000256" key="10">
    <source>
        <dbReference type="RuleBase" id="RU363063"/>
    </source>
</evidence>
<evidence type="ECO:0000313" key="11">
    <source>
        <dbReference type="EMBL" id="RCN49429.1"/>
    </source>
</evidence>
<evidence type="ECO:0000256" key="6">
    <source>
        <dbReference type="ARBA" id="ARBA00022968"/>
    </source>
</evidence>
<keyword evidence="4 11" id="KW-0808">Transferase</keyword>
<evidence type="ECO:0000256" key="3">
    <source>
        <dbReference type="ARBA" id="ARBA00022676"/>
    </source>
</evidence>
<keyword evidence="9" id="KW-0472">Membrane</keyword>
<evidence type="ECO:0000256" key="1">
    <source>
        <dbReference type="ARBA" id="ARBA00004323"/>
    </source>
</evidence>
<dbReference type="InterPro" id="IPR002659">
    <property type="entry name" value="Glyco_trans_31"/>
</dbReference>
<protein>
    <recommendedName>
        <fullName evidence="10">Hexosyltransferase</fullName>
        <ecNumber evidence="10">2.4.1.-</ecNumber>
    </recommendedName>
</protein>
<keyword evidence="7" id="KW-1133">Transmembrane helix</keyword>
<keyword evidence="6" id="KW-0735">Signal-anchor</keyword>
<dbReference type="GO" id="GO:0000139">
    <property type="term" value="C:Golgi membrane"/>
    <property type="evidence" value="ECO:0007669"/>
    <property type="project" value="UniProtKB-SubCell"/>
</dbReference>
<dbReference type="OrthoDB" id="6355886at2759"/>
<evidence type="ECO:0000256" key="7">
    <source>
        <dbReference type="ARBA" id="ARBA00022989"/>
    </source>
</evidence>
<keyword evidence="3 10" id="KW-0328">Glycosyltransferase</keyword>
<evidence type="ECO:0000256" key="9">
    <source>
        <dbReference type="ARBA" id="ARBA00023136"/>
    </source>
</evidence>
<proteinExistence type="inferred from homology"/>
<dbReference type="PANTHER" id="PTHR11214:SF364">
    <property type="entry name" value="HEXOSYLTRANSFERASE"/>
    <property type="match status" value="1"/>
</dbReference>
<dbReference type="AlphaFoldDB" id="A0A368H1E4"/>
<dbReference type="Pfam" id="PF01762">
    <property type="entry name" value="Galactosyl_T"/>
    <property type="match status" value="1"/>
</dbReference>
<keyword evidence="5" id="KW-0812">Transmembrane</keyword>
<accession>A0A368H1E4</accession>
<organism evidence="11 12">
    <name type="scientific">Ancylostoma caninum</name>
    <name type="common">Dog hookworm</name>
    <dbReference type="NCBI Taxonomy" id="29170"/>
    <lineage>
        <taxon>Eukaryota</taxon>
        <taxon>Metazoa</taxon>
        <taxon>Ecdysozoa</taxon>
        <taxon>Nematoda</taxon>
        <taxon>Chromadorea</taxon>
        <taxon>Rhabditida</taxon>
        <taxon>Rhabditina</taxon>
        <taxon>Rhabditomorpha</taxon>
        <taxon>Strongyloidea</taxon>
        <taxon>Ancylostomatidae</taxon>
        <taxon>Ancylostomatinae</taxon>
        <taxon>Ancylostoma</taxon>
    </lineage>
</organism>
<dbReference type="GO" id="GO:0006493">
    <property type="term" value="P:protein O-linked glycosylation"/>
    <property type="evidence" value="ECO:0007669"/>
    <property type="project" value="TreeGrafter"/>
</dbReference>
<name>A0A368H1E4_ANCCA</name>
<gene>
    <name evidence="11" type="ORF">ANCCAN_04514</name>
</gene>
<keyword evidence="12" id="KW-1185">Reference proteome</keyword>
<evidence type="ECO:0000313" key="12">
    <source>
        <dbReference type="Proteomes" id="UP000252519"/>
    </source>
</evidence>
<dbReference type="EC" id="2.4.1.-" evidence="10"/>
<evidence type="ECO:0000256" key="2">
    <source>
        <dbReference type="ARBA" id="ARBA00008661"/>
    </source>
</evidence>
<dbReference type="EMBL" id="JOJR01000034">
    <property type="protein sequence ID" value="RCN49429.1"/>
    <property type="molecule type" value="Genomic_DNA"/>
</dbReference>
<comment type="subcellular location">
    <subcellularLocation>
        <location evidence="1 10">Golgi apparatus membrane</location>
        <topology evidence="1 10">Single-pass type II membrane protein</topology>
    </subcellularLocation>
</comment>